<dbReference type="SUPFAM" id="SSF48452">
    <property type="entry name" value="TPR-like"/>
    <property type="match status" value="1"/>
</dbReference>
<feature type="transmembrane region" description="Helical" evidence="2">
    <location>
        <begin position="160"/>
        <end position="178"/>
    </location>
</feature>
<dbReference type="PROSITE" id="PS50293">
    <property type="entry name" value="TPR_REGION"/>
    <property type="match status" value="1"/>
</dbReference>
<keyword evidence="2" id="KW-1133">Transmembrane helix</keyword>
<keyword evidence="3" id="KW-0732">Signal</keyword>
<dbReference type="PANTHER" id="PTHR44998">
    <property type="match status" value="1"/>
</dbReference>
<proteinExistence type="predicted"/>
<keyword evidence="2" id="KW-0812">Transmembrane</keyword>
<dbReference type="AlphaFoldDB" id="A0A2V1IR10"/>
<dbReference type="GO" id="GO:0016757">
    <property type="term" value="F:glycosyltransferase activity"/>
    <property type="evidence" value="ECO:0007669"/>
    <property type="project" value="TreeGrafter"/>
</dbReference>
<feature type="transmembrane region" description="Helical" evidence="2">
    <location>
        <begin position="129"/>
        <end position="148"/>
    </location>
</feature>
<dbReference type="PANTHER" id="PTHR44998:SF1">
    <property type="entry name" value="UDP-N-ACETYLGLUCOSAMINE--PEPTIDE N-ACETYLGLUCOSAMINYLTRANSFERASE 110 KDA SUBUNIT"/>
    <property type="match status" value="1"/>
</dbReference>
<name>A0A2V1IR10_9BACT</name>
<feature type="signal peptide" evidence="3">
    <location>
        <begin position="1"/>
        <end position="21"/>
    </location>
</feature>
<dbReference type="SMART" id="SM00028">
    <property type="entry name" value="TPR"/>
    <property type="match status" value="2"/>
</dbReference>
<dbReference type="Gene3D" id="1.25.40.10">
    <property type="entry name" value="Tetratricopeptide repeat domain"/>
    <property type="match status" value="1"/>
</dbReference>
<dbReference type="Pfam" id="PF00515">
    <property type="entry name" value="TPR_1"/>
    <property type="match status" value="1"/>
</dbReference>
<evidence type="ECO:0000256" key="3">
    <source>
        <dbReference type="SAM" id="SignalP"/>
    </source>
</evidence>
<protein>
    <submittedName>
        <fullName evidence="4">Tetratricopeptide repeat protein</fullName>
    </submittedName>
</protein>
<sequence>MRKLIFLLTAICLCSVIPVKASDILHQADSAYTADNFQEAAAAYQHVIKEEGTSAEILYNLGNCYYRMGELGKAILSYERALRLDPTFDDARNNLEFINSKIADRAGERGTFMGNALDSVANSAKSNTWSWLAFAFFVITLTGVVAYIFSSQVAVRKTGFFGGIVAFIACLCFIFLAFRSASIAMADDVAIVTAPSTILSTSPREPKDRDQEAMLLHEGTRVQILDSVRSTSDSISTLWYDVQVDNAHRAWINAAAVEKI</sequence>
<evidence type="ECO:0000313" key="5">
    <source>
        <dbReference type="Proteomes" id="UP000244905"/>
    </source>
</evidence>
<dbReference type="PROSITE" id="PS50005">
    <property type="entry name" value="TPR"/>
    <property type="match status" value="1"/>
</dbReference>
<dbReference type="GeneID" id="82525323"/>
<comment type="caution">
    <text evidence="4">The sequence shown here is derived from an EMBL/GenBank/DDBJ whole genome shotgun (WGS) entry which is preliminary data.</text>
</comment>
<evidence type="ECO:0000256" key="2">
    <source>
        <dbReference type="SAM" id="Phobius"/>
    </source>
</evidence>
<keyword evidence="1" id="KW-0802">TPR repeat</keyword>
<gene>
    <name evidence="4" type="ORF">C5O23_03030</name>
</gene>
<feature type="chain" id="PRO_5015998834" evidence="3">
    <location>
        <begin position="22"/>
        <end position="260"/>
    </location>
</feature>
<keyword evidence="2" id="KW-0472">Membrane</keyword>
<dbReference type="Proteomes" id="UP000244905">
    <property type="component" value="Unassembled WGS sequence"/>
</dbReference>
<evidence type="ECO:0000313" key="4">
    <source>
        <dbReference type="EMBL" id="PWB03702.1"/>
    </source>
</evidence>
<dbReference type="RefSeq" id="WP_107031484.1">
    <property type="nucleotide sequence ID" value="NZ_CAOLYA010000017.1"/>
</dbReference>
<feature type="repeat" description="TPR" evidence="1">
    <location>
        <begin position="55"/>
        <end position="88"/>
    </location>
</feature>
<accession>A0A2V1IR10</accession>
<dbReference type="EMBL" id="PUEC01000004">
    <property type="protein sequence ID" value="PWB03702.1"/>
    <property type="molecule type" value="Genomic_DNA"/>
</dbReference>
<reference evidence="5" key="1">
    <citation type="submission" date="2018-02" db="EMBL/GenBank/DDBJ databases">
        <authorList>
            <person name="Clavel T."/>
            <person name="Strowig T."/>
        </authorList>
    </citation>
    <scope>NUCLEOTIDE SEQUENCE [LARGE SCALE GENOMIC DNA]</scope>
    <source>
        <strain evidence="5">DSM 103720</strain>
    </source>
</reference>
<keyword evidence="5" id="KW-1185">Reference proteome</keyword>
<dbReference type="InterPro" id="IPR019734">
    <property type="entry name" value="TPR_rpt"/>
</dbReference>
<organism evidence="4 5">
    <name type="scientific">Duncaniella muris</name>
    <dbReference type="NCBI Taxonomy" id="2094150"/>
    <lineage>
        <taxon>Bacteria</taxon>
        <taxon>Pseudomonadati</taxon>
        <taxon>Bacteroidota</taxon>
        <taxon>Bacteroidia</taxon>
        <taxon>Bacteroidales</taxon>
        <taxon>Muribaculaceae</taxon>
        <taxon>Duncaniella</taxon>
    </lineage>
</organism>
<evidence type="ECO:0000256" key="1">
    <source>
        <dbReference type="PROSITE-ProRule" id="PRU00339"/>
    </source>
</evidence>
<dbReference type="GO" id="GO:0006493">
    <property type="term" value="P:protein O-linked glycosylation"/>
    <property type="evidence" value="ECO:0007669"/>
    <property type="project" value="TreeGrafter"/>
</dbReference>
<dbReference type="InterPro" id="IPR011990">
    <property type="entry name" value="TPR-like_helical_dom_sf"/>
</dbReference>